<dbReference type="HOGENOM" id="CLU_2080147_0_0_6"/>
<dbReference type="AlphaFoldDB" id="Q1N1T8"/>
<evidence type="ECO:0000313" key="2">
    <source>
        <dbReference type="Proteomes" id="UP000004263"/>
    </source>
</evidence>
<protein>
    <submittedName>
        <fullName evidence="1">Uncharacterized protein</fullName>
    </submittedName>
</protein>
<organism evidence="1 2">
    <name type="scientific">Bermanella marisrubri</name>
    <dbReference type="NCBI Taxonomy" id="207949"/>
    <lineage>
        <taxon>Bacteria</taxon>
        <taxon>Pseudomonadati</taxon>
        <taxon>Pseudomonadota</taxon>
        <taxon>Gammaproteobacteria</taxon>
        <taxon>Oceanospirillales</taxon>
        <taxon>Oceanospirillaceae</taxon>
        <taxon>Bermanella</taxon>
    </lineage>
</organism>
<dbReference type="RefSeq" id="WP_007016289.1">
    <property type="nucleotide sequence ID" value="NZ_AAQH01000009.1"/>
</dbReference>
<dbReference type="EMBL" id="AAQH01000009">
    <property type="protein sequence ID" value="EAT12193.1"/>
    <property type="molecule type" value="Genomic_DNA"/>
</dbReference>
<keyword evidence="2" id="KW-1185">Reference proteome</keyword>
<evidence type="ECO:0000313" key="1">
    <source>
        <dbReference type="EMBL" id="EAT12193.1"/>
    </source>
</evidence>
<comment type="caution">
    <text evidence="1">The sequence shown here is derived from an EMBL/GenBank/DDBJ whole genome shotgun (WGS) entry which is preliminary data.</text>
</comment>
<name>Q1N1T8_9GAMM</name>
<dbReference type="STRING" id="207949.RED65_04185"/>
<proteinExistence type="predicted"/>
<accession>Q1N1T8</accession>
<gene>
    <name evidence="1" type="ORF">RED65_04185</name>
</gene>
<dbReference type="Proteomes" id="UP000004263">
    <property type="component" value="Unassembled WGS sequence"/>
</dbReference>
<reference evidence="1 2" key="1">
    <citation type="submission" date="2006-03" db="EMBL/GenBank/DDBJ databases">
        <authorList>
            <person name="Pinhassi J."/>
            <person name="Pedros-Alio C."/>
            <person name="Ferriera S."/>
            <person name="Johnson J."/>
            <person name="Kravitz S."/>
            <person name="Halpern A."/>
            <person name="Remington K."/>
            <person name="Beeson K."/>
            <person name="Tran B."/>
            <person name="Rogers Y.-H."/>
            <person name="Friedman R."/>
            <person name="Venter J.C."/>
        </authorList>
    </citation>
    <scope>NUCLEOTIDE SEQUENCE [LARGE SCALE GENOMIC DNA]</scope>
    <source>
        <strain evidence="1 2">RED65</strain>
    </source>
</reference>
<sequence>MMFALHTLFARYYAWQVKKQYRARHFQECLRCIQHLEYWDCRYTQQPLYTGYRAMCHYQTEQWENITAEIEQALFVLRRSAQEDKQCFLLWQELKSHLADLRYIERHQSNLRKVEGL</sequence>